<organism evidence="1 2">
    <name type="scientific">Thelohanellus kitauei</name>
    <name type="common">Myxosporean</name>
    <dbReference type="NCBI Taxonomy" id="669202"/>
    <lineage>
        <taxon>Eukaryota</taxon>
        <taxon>Metazoa</taxon>
        <taxon>Cnidaria</taxon>
        <taxon>Myxozoa</taxon>
        <taxon>Myxosporea</taxon>
        <taxon>Bivalvulida</taxon>
        <taxon>Platysporina</taxon>
        <taxon>Myxobolidae</taxon>
        <taxon>Thelohanellus</taxon>
    </lineage>
</organism>
<keyword evidence="2" id="KW-1185">Reference proteome</keyword>
<evidence type="ECO:0000313" key="2">
    <source>
        <dbReference type="Proteomes" id="UP000031668"/>
    </source>
</evidence>
<dbReference type="Proteomes" id="UP000031668">
    <property type="component" value="Unassembled WGS sequence"/>
</dbReference>
<dbReference type="AlphaFoldDB" id="A0A0C2MFG1"/>
<evidence type="ECO:0000313" key="1">
    <source>
        <dbReference type="EMBL" id="KII65916.1"/>
    </source>
</evidence>
<accession>A0A0C2MFG1</accession>
<reference evidence="1 2" key="1">
    <citation type="journal article" date="2014" name="Genome Biol. Evol.">
        <title>The genome of the myxosporean Thelohanellus kitauei shows adaptations to nutrient acquisition within its fish host.</title>
        <authorList>
            <person name="Yang Y."/>
            <person name="Xiong J."/>
            <person name="Zhou Z."/>
            <person name="Huo F."/>
            <person name="Miao W."/>
            <person name="Ran C."/>
            <person name="Liu Y."/>
            <person name="Zhang J."/>
            <person name="Feng J."/>
            <person name="Wang M."/>
            <person name="Wang M."/>
            <person name="Wang L."/>
            <person name="Yao B."/>
        </authorList>
    </citation>
    <scope>NUCLEOTIDE SEQUENCE [LARGE SCALE GENOMIC DNA]</scope>
    <source>
        <strain evidence="1">Wuqing</strain>
    </source>
</reference>
<proteinExistence type="predicted"/>
<name>A0A0C2MFG1_THEKT</name>
<gene>
    <name evidence="1" type="ORF">RF11_03310</name>
</gene>
<dbReference type="EMBL" id="JWZT01003673">
    <property type="protein sequence ID" value="KII65916.1"/>
    <property type="molecule type" value="Genomic_DNA"/>
</dbReference>
<comment type="caution">
    <text evidence="1">The sequence shown here is derived from an EMBL/GenBank/DDBJ whole genome shotgun (WGS) entry which is preliminary data.</text>
</comment>
<sequence>MRLPSTIHHVCHGRILRSQCKNEAVLTPSTWTFSVDSSLIPYLEHPPHSHQAERTVEVEKNKFEQIGTTADYQRDTNTYIVKRKDSLGVRDSSLDFSKNISM</sequence>
<protein>
    <submittedName>
        <fullName evidence="1">Uncharacterized protein</fullName>
    </submittedName>
</protein>